<keyword evidence="2" id="KW-0238">DNA-binding</keyword>
<dbReference type="Pfam" id="PF00440">
    <property type="entry name" value="TetR_N"/>
    <property type="match status" value="1"/>
</dbReference>
<dbReference type="OrthoDB" id="5705802at2"/>
<organism evidence="4 5">
    <name type="scientific">Kushneria marisflavi</name>
    <dbReference type="NCBI Taxonomy" id="157779"/>
    <lineage>
        <taxon>Bacteria</taxon>
        <taxon>Pseudomonadati</taxon>
        <taxon>Pseudomonadota</taxon>
        <taxon>Gammaproteobacteria</taxon>
        <taxon>Oceanospirillales</taxon>
        <taxon>Halomonadaceae</taxon>
        <taxon>Kushneria</taxon>
    </lineage>
</organism>
<dbReference type="Proteomes" id="UP000194457">
    <property type="component" value="Chromosome"/>
</dbReference>
<protein>
    <submittedName>
        <fullName evidence="4">Uncharacterized protein</fullName>
    </submittedName>
</protein>
<keyword evidence="3" id="KW-0804">Transcription</keyword>
<dbReference type="RefSeq" id="WP_086899648.1">
    <property type="nucleotide sequence ID" value="NZ_CP021358.1"/>
</dbReference>
<gene>
    <name evidence="4" type="ORF">B9H00_04455</name>
</gene>
<dbReference type="AlphaFoldDB" id="A0A240UMR1"/>
<proteinExistence type="predicted"/>
<evidence type="ECO:0000313" key="5">
    <source>
        <dbReference type="Proteomes" id="UP000194457"/>
    </source>
</evidence>
<dbReference type="Gene3D" id="1.10.10.60">
    <property type="entry name" value="Homeodomain-like"/>
    <property type="match status" value="1"/>
</dbReference>
<dbReference type="InterPro" id="IPR009057">
    <property type="entry name" value="Homeodomain-like_sf"/>
</dbReference>
<dbReference type="PRINTS" id="PR00455">
    <property type="entry name" value="HTHTETR"/>
</dbReference>
<evidence type="ECO:0000256" key="3">
    <source>
        <dbReference type="ARBA" id="ARBA00023163"/>
    </source>
</evidence>
<evidence type="ECO:0000256" key="1">
    <source>
        <dbReference type="ARBA" id="ARBA00023015"/>
    </source>
</evidence>
<dbReference type="EMBL" id="CP021358">
    <property type="protein sequence ID" value="ART62416.1"/>
    <property type="molecule type" value="Genomic_DNA"/>
</dbReference>
<dbReference type="SUPFAM" id="SSF46689">
    <property type="entry name" value="Homeodomain-like"/>
    <property type="match status" value="1"/>
</dbReference>
<dbReference type="KEGG" id="kma:B9H00_04455"/>
<dbReference type="InterPro" id="IPR050109">
    <property type="entry name" value="HTH-type_TetR-like_transc_reg"/>
</dbReference>
<dbReference type="PROSITE" id="PS50977">
    <property type="entry name" value="HTH_TETR_2"/>
    <property type="match status" value="1"/>
</dbReference>
<dbReference type="GO" id="GO:0000976">
    <property type="term" value="F:transcription cis-regulatory region binding"/>
    <property type="evidence" value="ECO:0007669"/>
    <property type="project" value="TreeGrafter"/>
</dbReference>
<keyword evidence="5" id="KW-1185">Reference proteome</keyword>
<keyword evidence="1" id="KW-0805">Transcription regulation</keyword>
<dbReference type="InterPro" id="IPR001647">
    <property type="entry name" value="HTH_TetR"/>
</dbReference>
<dbReference type="Gene3D" id="1.10.357.10">
    <property type="entry name" value="Tetracycline Repressor, domain 2"/>
    <property type="match status" value="1"/>
</dbReference>
<accession>A0A240UMR1</accession>
<dbReference type="PANTHER" id="PTHR30055:SF238">
    <property type="entry name" value="MYCOFACTOCIN BIOSYNTHESIS TRANSCRIPTIONAL REGULATOR MFTR-RELATED"/>
    <property type="match status" value="1"/>
</dbReference>
<name>A0A240UMR1_9GAMM</name>
<dbReference type="SUPFAM" id="SSF48498">
    <property type="entry name" value="Tetracyclin repressor-like, C-terminal domain"/>
    <property type="match status" value="1"/>
</dbReference>
<dbReference type="InterPro" id="IPR036271">
    <property type="entry name" value="Tet_transcr_reg_TetR-rel_C_sf"/>
</dbReference>
<evidence type="ECO:0000256" key="2">
    <source>
        <dbReference type="ARBA" id="ARBA00023125"/>
    </source>
</evidence>
<sequence length="192" mass="21572">MSTEARIREIGLKLFAEQGYEATPLSAIARGTGIRTPSLYNHFASKEALFMALVADVEAEMLSVIEQSLVRHEEVETRLKALLQACSDFIFDSGKGVFYKRFLLFPPASLATPLKRISRESESAIDALLKRTHAQGIDQGVLRRDLDEGDFIAMTYCIIDGLFSESFLYDRSTFDQRLASIWRVFRAGILVP</sequence>
<reference evidence="4 5" key="1">
    <citation type="submission" date="2017-05" db="EMBL/GenBank/DDBJ databases">
        <authorList>
            <person name="Song R."/>
            <person name="Chenine A.L."/>
            <person name="Ruprecht R.M."/>
        </authorList>
    </citation>
    <scope>NUCLEOTIDE SEQUENCE [LARGE SCALE GENOMIC DNA]</scope>
    <source>
        <strain evidence="4">SW32</strain>
    </source>
</reference>
<evidence type="ECO:0000313" key="4">
    <source>
        <dbReference type="EMBL" id="ART62416.1"/>
    </source>
</evidence>
<dbReference type="PANTHER" id="PTHR30055">
    <property type="entry name" value="HTH-TYPE TRANSCRIPTIONAL REGULATOR RUTR"/>
    <property type="match status" value="1"/>
</dbReference>
<dbReference type="GO" id="GO:0003700">
    <property type="term" value="F:DNA-binding transcription factor activity"/>
    <property type="evidence" value="ECO:0007669"/>
    <property type="project" value="TreeGrafter"/>
</dbReference>